<evidence type="ECO:0000259" key="5">
    <source>
        <dbReference type="PROSITE" id="PS51206"/>
    </source>
</evidence>
<dbReference type="RefSeq" id="WP_338605612.1">
    <property type="nucleotide sequence ID" value="NZ_AP028679.1"/>
</dbReference>
<gene>
    <name evidence="6" type="ORF">FAK_09400</name>
</gene>
<keyword evidence="2" id="KW-0378">Hydrolase</keyword>
<dbReference type="GO" id="GO:0016787">
    <property type="term" value="F:hydrolase activity"/>
    <property type="evidence" value="ECO:0007669"/>
    <property type="project" value="UniProtKB-KW"/>
</dbReference>
<reference evidence="7" key="1">
    <citation type="journal article" date="2023" name="Arch. Microbiol.">
        <title>Desulfoferula mesophilus gen. nov. sp. nov., a mesophilic sulfate-reducing bacterium isolated from a brackish lake sediment.</title>
        <authorList>
            <person name="Watanabe T."/>
            <person name="Yabe T."/>
            <person name="Tsuji J.M."/>
            <person name="Fukui M."/>
        </authorList>
    </citation>
    <scope>NUCLEOTIDE SEQUENCE [LARGE SCALE GENOMIC DNA]</scope>
    <source>
        <strain evidence="7">12FAK</strain>
    </source>
</reference>
<dbReference type="AlphaFoldDB" id="A0AAU9EF59"/>
<dbReference type="InterPro" id="IPR027417">
    <property type="entry name" value="P-loop_NTPase"/>
</dbReference>
<dbReference type="InterPro" id="IPR004968">
    <property type="entry name" value="DNA_primase/NTPase_C"/>
</dbReference>
<dbReference type="SUPFAM" id="SSF56747">
    <property type="entry name" value="Prim-pol domain"/>
    <property type="match status" value="1"/>
</dbReference>
<dbReference type="InterPro" id="IPR051620">
    <property type="entry name" value="ORF904-like_C"/>
</dbReference>
<protein>
    <recommendedName>
        <fullName evidence="5">SF3 helicase domain-containing protein</fullName>
    </recommendedName>
</protein>
<dbReference type="GO" id="GO:0004386">
    <property type="term" value="F:helicase activity"/>
    <property type="evidence" value="ECO:0007669"/>
    <property type="project" value="UniProtKB-KW"/>
</dbReference>
<dbReference type="InterPro" id="IPR014818">
    <property type="entry name" value="Phage/plasmid_primase_P4_C"/>
</dbReference>
<dbReference type="InterPro" id="IPR006500">
    <property type="entry name" value="Helicase_put_C_phage/plasmid"/>
</dbReference>
<dbReference type="SUPFAM" id="SSF52540">
    <property type="entry name" value="P-loop containing nucleoside triphosphate hydrolases"/>
    <property type="match status" value="1"/>
</dbReference>
<proteinExistence type="predicted"/>
<dbReference type="Pfam" id="PF09250">
    <property type="entry name" value="Prim-Pol"/>
    <property type="match status" value="1"/>
</dbReference>
<dbReference type="SMART" id="SM00885">
    <property type="entry name" value="D5_N"/>
    <property type="match status" value="1"/>
</dbReference>
<name>A0AAU9EF59_9BACT</name>
<dbReference type="Pfam" id="PF08706">
    <property type="entry name" value="D5_N"/>
    <property type="match status" value="1"/>
</dbReference>
<dbReference type="Pfam" id="PF03288">
    <property type="entry name" value="Pox_D5"/>
    <property type="match status" value="1"/>
</dbReference>
<evidence type="ECO:0000256" key="1">
    <source>
        <dbReference type="ARBA" id="ARBA00022741"/>
    </source>
</evidence>
<accession>A0AAU9EF59</accession>
<dbReference type="NCBIfam" id="TIGR01613">
    <property type="entry name" value="primase_Cterm"/>
    <property type="match status" value="1"/>
</dbReference>
<dbReference type="GO" id="GO:0005524">
    <property type="term" value="F:ATP binding"/>
    <property type="evidence" value="ECO:0007669"/>
    <property type="project" value="UniProtKB-KW"/>
</dbReference>
<evidence type="ECO:0000256" key="2">
    <source>
        <dbReference type="ARBA" id="ARBA00022801"/>
    </source>
</evidence>
<dbReference type="CDD" id="cd04859">
    <property type="entry name" value="Prim_Pol"/>
    <property type="match status" value="1"/>
</dbReference>
<dbReference type="InterPro" id="IPR015330">
    <property type="entry name" value="DNA_primase/pol_bifunc_N"/>
</dbReference>
<dbReference type="SMART" id="SM00943">
    <property type="entry name" value="Prim-Pol"/>
    <property type="match status" value="1"/>
</dbReference>
<dbReference type="InterPro" id="IPR014015">
    <property type="entry name" value="Helicase_SF3_DNA-vir"/>
</dbReference>
<keyword evidence="1" id="KW-0547">Nucleotide-binding</keyword>
<evidence type="ECO:0000313" key="7">
    <source>
        <dbReference type="Proteomes" id="UP001366166"/>
    </source>
</evidence>
<dbReference type="Proteomes" id="UP001366166">
    <property type="component" value="Chromosome"/>
</dbReference>
<dbReference type="PANTHER" id="PTHR35372">
    <property type="entry name" value="ATP BINDING PROTEIN-RELATED"/>
    <property type="match status" value="1"/>
</dbReference>
<dbReference type="PANTHER" id="PTHR35372:SF2">
    <property type="entry name" value="SF3 HELICASE DOMAIN-CONTAINING PROTEIN"/>
    <property type="match status" value="1"/>
</dbReference>
<evidence type="ECO:0000256" key="4">
    <source>
        <dbReference type="ARBA" id="ARBA00022840"/>
    </source>
</evidence>
<keyword evidence="3" id="KW-0347">Helicase</keyword>
<evidence type="ECO:0000313" key="6">
    <source>
        <dbReference type="EMBL" id="BEQ13874.1"/>
    </source>
</evidence>
<evidence type="ECO:0000256" key="3">
    <source>
        <dbReference type="ARBA" id="ARBA00022806"/>
    </source>
</evidence>
<keyword evidence="7" id="KW-1185">Reference proteome</keyword>
<keyword evidence="4" id="KW-0067">ATP-binding</keyword>
<dbReference type="Pfam" id="PF19263">
    <property type="entry name" value="DUF5906"/>
    <property type="match status" value="1"/>
</dbReference>
<dbReference type="InterPro" id="IPR045455">
    <property type="entry name" value="NrS-1_pol-like_helicase"/>
</dbReference>
<sequence length="793" mass="86789">MSIKNTEKNLEAALAYASRSWKVLPLHSVINGECSCGDPNCNKPGKHPRVKNWPKVATDDPRQIEEWWGQWPDANVGILTGRASGIFVLDVDPKNGGDESLDQLLQQYGPLPSTVISNTGGGGKHIVFAYPPNSDIGNSAGRIGPGLDIRGDRGQIVAPPSIHALGGVYAWDKDHHTDDVAIADAPPWLLKLLQKGTKPKHPRKETLPVQAPRATALPEALKKLRLEAQIIASASPGSRNDQLNKGAFLTGQILESGGLDEKMVASSLLQAALAAGLPKAESLDTINSGLTAGKKNPLILLPHPIEHYLAHGQKGDAELFIQVQRGQLCLDKGTSKWFIWTGTRWEEDGLDEHIKRLVSVVGIYEEKLAEKVTEATQLLAEGKKSAANDVDKETSRIRERIAKLGNSPWQKNVVEQAATGEDSLAIKGDEWDANPNLLGVDNGVLEFNWQAATVTLRPMQPDDFIRTTIPTPWPGAPGTYSITDLDALATGPCFQKFLLDICGGDQDKANYLQAILGYALTGKVTEHAIFILHGPEGFNGKTTLTNVLAHVLGDLVGPISVEMLLQQAHTRSAEAASPALVALKSKRMVWCAESDENRKLSSSEIKRLTGGDILVARNIYRPQASFRPTHTIFMLTNPLPDLDTNDAALKERIKVVHFDQRYVVNPKGPNEHQVDTDLPDKLKEDSSQILVWLVQGALIYGKNKKLPECPAVVKATQKYFASKDVIGKFAEECCFDSPGSKLKASDAYNAYQQWCEEEGLQEESSRVFGEKFSKLFKKKRETDGIFYHDIGLK</sequence>
<dbReference type="KEGG" id="dmp:FAK_09400"/>
<dbReference type="EMBL" id="AP028679">
    <property type="protein sequence ID" value="BEQ13874.1"/>
    <property type="molecule type" value="Genomic_DNA"/>
</dbReference>
<dbReference type="PROSITE" id="PS51206">
    <property type="entry name" value="SF3_HELICASE_1"/>
    <property type="match status" value="1"/>
</dbReference>
<dbReference type="Gene3D" id="3.40.50.300">
    <property type="entry name" value="P-loop containing nucleotide triphosphate hydrolases"/>
    <property type="match status" value="1"/>
</dbReference>
<feature type="domain" description="SF3 helicase" evidence="5">
    <location>
        <begin position="507"/>
        <end position="671"/>
    </location>
</feature>
<organism evidence="6 7">
    <name type="scientific">Desulfoferula mesophila</name>
    <dbReference type="NCBI Taxonomy" id="3058419"/>
    <lineage>
        <taxon>Bacteria</taxon>
        <taxon>Pseudomonadati</taxon>
        <taxon>Thermodesulfobacteriota</taxon>
        <taxon>Desulfarculia</taxon>
        <taxon>Desulfarculales</taxon>
        <taxon>Desulfarculaceae</taxon>
        <taxon>Desulfoferula</taxon>
    </lineage>
</organism>